<feature type="coiled-coil region" evidence="1">
    <location>
        <begin position="75"/>
        <end position="102"/>
    </location>
</feature>
<name>A0A364P3N3_9PROT</name>
<dbReference type="EMBL" id="PGTO01000001">
    <property type="protein sequence ID" value="RAU23952.1"/>
    <property type="molecule type" value="Genomic_DNA"/>
</dbReference>
<sequence>MARIKARDALILAGGFALFFWATLPPDKVALNESCEPAGGPAAFSAAIYRSGFWQTQLDAVIVERNNLLTQPARRARNEAEIEREARENPALEEKMMRLSREQGRIDDRIEKERHEAALQSARLKKVAWLMGCETVIAQKLAK</sequence>
<organism evidence="2 3">
    <name type="scientific">Paramagnetospirillum kuznetsovii</name>
    <dbReference type="NCBI Taxonomy" id="2053833"/>
    <lineage>
        <taxon>Bacteria</taxon>
        <taxon>Pseudomonadati</taxon>
        <taxon>Pseudomonadota</taxon>
        <taxon>Alphaproteobacteria</taxon>
        <taxon>Rhodospirillales</taxon>
        <taxon>Magnetospirillaceae</taxon>
        <taxon>Paramagnetospirillum</taxon>
    </lineage>
</organism>
<evidence type="ECO:0000313" key="2">
    <source>
        <dbReference type="EMBL" id="RAU23952.1"/>
    </source>
</evidence>
<protein>
    <submittedName>
        <fullName evidence="2">Uncharacterized protein</fullName>
    </submittedName>
</protein>
<dbReference type="OrthoDB" id="7358594at2"/>
<proteinExistence type="predicted"/>
<keyword evidence="3" id="KW-1185">Reference proteome</keyword>
<accession>A0A364P3N3</accession>
<gene>
    <name evidence="2" type="ORF">CU669_02455</name>
</gene>
<keyword evidence="1" id="KW-0175">Coiled coil</keyword>
<dbReference type="Proteomes" id="UP000251075">
    <property type="component" value="Unassembled WGS sequence"/>
</dbReference>
<evidence type="ECO:0000313" key="3">
    <source>
        <dbReference type="Proteomes" id="UP000251075"/>
    </source>
</evidence>
<dbReference type="AlphaFoldDB" id="A0A364P3N3"/>
<comment type="caution">
    <text evidence="2">The sequence shown here is derived from an EMBL/GenBank/DDBJ whole genome shotgun (WGS) entry which is preliminary data.</text>
</comment>
<reference evidence="2 3" key="1">
    <citation type="submission" date="2017-11" db="EMBL/GenBank/DDBJ databases">
        <title>Draft genome sequence of magnetotactic bacterium Magnetospirillum kuznetsovii LBB-42.</title>
        <authorList>
            <person name="Grouzdev D.S."/>
            <person name="Rysina M.S."/>
            <person name="Baslerov R.V."/>
            <person name="Koziaeva V."/>
        </authorList>
    </citation>
    <scope>NUCLEOTIDE SEQUENCE [LARGE SCALE GENOMIC DNA]</scope>
    <source>
        <strain evidence="2 3">LBB-42</strain>
    </source>
</reference>
<dbReference type="RefSeq" id="WP_112142185.1">
    <property type="nucleotide sequence ID" value="NZ_PGTO01000001.1"/>
</dbReference>
<evidence type="ECO:0000256" key="1">
    <source>
        <dbReference type="SAM" id="Coils"/>
    </source>
</evidence>